<evidence type="ECO:0000256" key="1">
    <source>
        <dbReference type="ARBA" id="ARBA00025788"/>
    </source>
</evidence>
<reference evidence="4" key="1">
    <citation type="submission" date="2022-01" db="UniProtKB">
        <authorList>
            <consortium name="EnsemblMetazoa"/>
        </authorList>
    </citation>
    <scope>IDENTIFICATION</scope>
</reference>
<feature type="compositionally biased region" description="Basic residues" evidence="2">
    <location>
        <begin position="1"/>
        <end position="11"/>
    </location>
</feature>
<name>A0A8I6RU94_CIMLE</name>
<evidence type="ECO:0000259" key="3">
    <source>
        <dbReference type="PROSITE" id="PS51532"/>
    </source>
</evidence>
<dbReference type="PANTHER" id="PTHR12175">
    <property type="entry name" value="AD039 HT014 THIOREDOXIN FAMILY TRP26"/>
    <property type="match status" value="1"/>
</dbReference>
<dbReference type="OMA" id="RLVFKPW"/>
<dbReference type="InterPro" id="IPR037047">
    <property type="entry name" value="PITH_dom_sf"/>
</dbReference>
<comment type="similarity">
    <text evidence="1">Belongs to the PITHD1 family.</text>
</comment>
<dbReference type="GO" id="GO:0060255">
    <property type="term" value="P:regulation of macromolecule metabolic process"/>
    <property type="evidence" value="ECO:0007669"/>
    <property type="project" value="UniProtKB-ARBA"/>
</dbReference>
<dbReference type="InterPro" id="IPR010400">
    <property type="entry name" value="PITH_dom"/>
</dbReference>
<sequence>MSGHGHGHGHGHGCDGDHDHDETPEMGLQYSLFSKIDLDNLQCLNEAVEDSGKTIFKPWERRLDRELFVESDADEELLINIPFTGNIKLKGIIVIGGEDQTHPSKMKLYKNIPRMTFDDTSVPVDQEFDLHPDANGTLEYSTMAVKFSTVHHLTVYFPQNFGALTTRLYYIGLRGEFTPAHRHGVTICSYEAKPNVADHKTDVFNMAAKQVQ</sequence>
<dbReference type="PANTHER" id="PTHR12175:SF1">
    <property type="entry name" value="PITH DOMAIN-CONTAINING PROTEIN 1"/>
    <property type="match status" value="1"/>
</dbReference>
<dbReference type="SUPFAM" id="SSF49785">
    <property type="entry name" value="Galactose-binding domain-like"/>
    <property type="match status" value="1"/>
</dbReference>
<dbReference type="GO" id="GO:0080090">
    <property type="term" value="P:regulation of primary metabolic process"/>
    <property type="evidence" value="ECO:0007669"/>
    <property type="project" value="UniProtKB-ARBA"/>
</dbReference>
<dbReference type="FunFam" id="2.60.120.470:FF:000002">
    <property type="entry name" value="PITH domain-containing protein 1"/>
    <property type="match status" value="1"/>
</dbReference>
<proteinExistence type="inferred from homology"/>
<dbReference type="PROSITE" id="PS51532">
    <property type="entry name" value="PITH"/>
    <property type="match status" value="1"/>
</dbReference>
<dbReference type="GeneID" id="106665881"/>
<dbReference type="AlphaFoldDB" id="A0A8I6RU94"/>
<dbReference type="KEGG" id="clec:106665881"/>
<dbReference type="GO" id="GO:0045654">
    <property type="term" value="P:positive regulation of megakaryocyte differentiation"/>
    <property type="evidence" value="ECO:0007669"/>
    <property type="project" value="UniProtKB-ARBA"/>
</dbReference>
<evidence type="ECO:0000256" key="2">
    <source>
        <dbReference type="SAM" id="MobiDB-lite"/>
    </source>
</evidence>
<dbReference type="Proteomes" id="UP000494040">
    <property type="component" value="Unassembled WGS sequence"/>
</dbReference>
<evidence type="ECO:0000313" key="4">
    <source>
        <dbReference type="EnsemblMetazoa" id="XP_014248172.1"/>
    </source>
</evidence>
<dbReference type="EnsemblMetazoa" id="XM_014392686.2">
    <property type="protein sequence ID" value="XP_014248172.1"/>
    <property type="gene ID" value="LOC106665881"/>
</dbReference>
<dbReference type="InterPro" id="IPR045099">
    <property type="entry name" value="PITH1-like"/>
</dbReference>
<dbReference type="InterPro" id="IPR008979">
    <property type="entry name" value="Galactose-bd-like_sf"/>
</dbReference>
<accession>A0A8I6RU94</accession>
<dbReference type="Gene3D" id="2.60.120.470">
    <property type="entry name" value="PITH domain"/>
    <property type="match status" value="1"/>
</dbReference>
<keyword evidence="5" id="KW-1185">Reference proteome</keyword>
<feature type="region of interest" description="Disordered" evidence="2">
    <location>
        <begin position="1"/>
        <end position="21"/>
    </location>
</feature>
<protein>
    <recommendedName>
        <fullName evidence="3">PITH domain-containing protein</fullName>
    </recommendedName>
</protein>
<dbReference type="OrthoDB" id="2635at2759"/>
<dbReference type="Pfam" id="PF06201">
    <property type="entry name" value="PITH"/>
    <property type="match status" value="1"/>
</dbReference>
<organism evidence="4 5">
    <name type="scientific">Cimex lectularius</name>
    <name type="common">Bed bug</name>
    <name type="synonym">Acanthia lectularia</name>
    <dbReference type="NCBI Taxonomy" id="79782"/>
    <lineage>
        <taxon>Eukaryota</taxon>
        <taxon>Metazoa</taxon>
        <taxon>Ecdysozoa</taxon>
        <taxon>Arthropoda</taxon>
        <taxon>Hexapoda</taxon>
        <taxon>Insecta</taxon>
        <taxon>Pterygota</taxon>
        <taxon>Neoptera</taxon>
        <taxon>Paraneoptera</taxon>
        <taxon>Hemiptera</taxon>
        <taxon>Heteroptera</taxon>
        <taxon>Panheteroptera</taxon>
        <taxon>Cimicomorpha</taxon>
        <taxon>Cimicidae</taxon>
        <taxon>Cimex</taxon>
    </lineage>
</organism>
<evidence type="ECO:0000313" key="5">
    <source>
        <dbReference type="Proteomes" id="UP000494040"/>
    </source>
</evidence>
<feature type="domain" description="PITH" evidence="3">
    <location>
        <begin position="21"/>
        <end position="193"/>
    </location>
</feature>
<dbReference type="GO" id="GO:0005634">
    <property type="term" value="C:nucleus"/>
    <property type="evidence" value="ECO:0007669"/>
    <property type="project" value="TreeGrafter"/>
</dbReference>
<dbReference type="RefSeq" id="XP_014248172.1">
    <property type="nucleotide sequence ID" value="XM_014392686.2"/>
</dbReference>
<dbReference type="GO" id="GO:0005737">
    <property type="term" value="C:cytoplasm"/>
    <property type="evidence" value="ECO:0007669"/>
    <property type="project" value="UniProtKB-ARBA"/>
</dbReference>
<feature type="compositionally biased region" description="Basic and acidic residues" evidence="2">
    <location>
        <begin position="12"/>
        <end position="21"/>
    </location>
</feature>